<feature type="region of interest" description="Disordered" evidence="1">
    <location>
        <begin position="1"/>
        <end position="25"/>
    </location>
</feature>
<proteinExistence type="predicted"/>
<reference evidence="2 3" key="1">
    <citation type="journal article" date="2008" name="Nature">
        <title>The genome of the model beetle and pest Tribolium castaneum.</title>
        <authorList>
            <consortium name="Tribolium Genome Sequencing Consortium"/>
            <person name="Richards S."/>
            <person name="Gibbs R.A."/>
            <person name="Weinstock G.M."/>
            <person name="Brown S.J."/>
            <person name="Denell R."/>
            <person name="Beeman R.W."/>
            <person name="Gibbs R."/>
            <person name="Beeman R.W."/>
            <person name="Brown S.J."/>
            <person name="Bucher G."/>
            <person name="Friedrich M."/>
            <person name="Grimmelikhuijzen C.J."/>
            <person name="Klingler M."/>
            <person name="Lorenzen M."/>
            <person name="Richards S."/>
            <person name="Roth S."/>
            <person name="Schroder R."/>
            <person name="Tautz D."/>
            <person name="Zdobnov E.M."/>
            <person name="Muzny D."/>
            <person name="Gibbs R.A."/>
            <person name="Weinstock G.M."/>
            <person name="Attaway T."/>
            <person name="Bell S."/>
            <person name="Buhay C.J."/>
            <person name="Chandrabose M.N."/>
            <person name="Chavez D."/>
            <person name="Clerk-Blankenburg K.P."/>
            <person name="Cree A."/>
            <person name="Dao M."/>
            <person name="Davis C."/>
            <person name="Chacko J."/>
            <person name="Dinh H."/>
            <person name="Dugan-Rocha S."/>
            <person name="Fowler G."/>
            <person name="Garner T.T."/>
            <person name="Garnes J."/>
            <person name="Gnirke A."/>
            <person name="Hawes A."/>
            <person name="Hernandez J."/>
            <person name="Hines S."/>
            <person name="Holder M."/>
            <person name="Hume J."/>
            <person name="Jhangiani S.N."/>
            <person name="Joshi V."/>
            <person name="Khan Z.M."/>
            <person name="Jackson L."/>
            <person name="Kovar C."/>
            <person name="Kowis A."/>
            <person name="Lee S."/>
            <person name="Lewis L.R."/>
            <person name="Margolis J."/>
            <person name="Morgan M."/>
            <person name="Nazareth L.V."/>
            <person name="Nguyen N."/>
            <person name="Okwuonu G."/>
            <person name="Parker D."/>
            <person name="Richards S."/>
            <person name="Ruiz S.J."/>
            <person name="Santibanez J."/>
            <person name="Savard J."/>
            <person name="Scherer S.E."/>
            <person name="Schneider B."/>
            <person name="Sodergren E."/>
            <person name="Tautz D."/>
            <person name="Vattahil S."/>
            <person name="Villasana D."/>
            <person name="White C.S."/>
            <person name="Wright R."/>
            <person name="Park Y."/>
            <person name="Beeman R.W."/>
            <person name="Lord J."/>
            <person name="Oppert B."/>
            <person name="Lorenzen M."/>
            <person name="Brown S."/>
            <person name="Wang L."/>
            <person name="Savard J."/>
            <person name="Tautz D."/>
            <person name="Richards S."/>
            <person name="Weinstock G."/>
            <person name="Gibbs R.A."/>
            <person name="Liu Y."/>
            <person name="Worley K."/>
            <person name="Weinstock G."/>
            <person name="Elsik C.G."/>
            <person name="Reese J.T."/>
            <person name="Elhaik E."/>
            <person name="Landan G."/>
            <person name="Graur D."/>
            <person name="Arensburger P."/>
            <person name="Atkinson P."/>
            <person name="Beeman R.W."/>
            <person name="Beidler J."/>
            <person name="Brown S.J."/>
            <person name="Demuth J.P."/>
            <person name="Drury D.W."/>
            <person name="Du Y.Z."/>
            <person name="Fujiwara H."/>
            <person name="Lorenzen M."/>
            <person name="Maselli V."/>
            <person name="Osanai M."/>
            <person name="Park Y."/>
            <person name="Robertson H.M."/>
            <person name="Tu Z."/>
            <person name="Wang J.J."/>
            <person name="Wang S."/>
            <person name="Richards S."/>
            <person name="Song H."/>
            <person name="Zhang L."/>
            <person name="Sodergren E."/>
            <person name="Werner D."/>
            <person name="Stanke M."/>
            <person name="Morgenstern B."/>
            <person name="Solovyev V."/>
            <person name="Kosarev P."/>
            <person name="Brown G."/>
            <person name="Chen H.C."/>
            <person name="Ermolaeva O."/>
            <person name="Hlavina W."/>
            <person name="Kapustin Y."/>
            <person name="Kiryutin B."/>
            <person name="Kitts P."/>
            <person name="Maglott D."/>
            <person name="Pruitt K."/>
            <person name="Sapojnikov V."/>
            <person name="Souvorov A."/>
            <person name="Mackey A.J."/>
            <person name="Waterhouse R.M."/>
            <person name="Wyder S."/>
            <person name="Zdobnov E.M."/>
            <person name="Zdobnov E.M."/>
            <person name="Wyder S."/>
            <person name="Kriventseva E.V."/>
            <person name="Kadowaki T."/>
            <person name="Bork P."/>
            <person name="Aranda M."/>
            <person name="Bao R."/>
            <person name="Beermann A."/>
            <person name="Berns N."/>
            <person name="Bolognesi R."/>
            <person name="Bonneton F."/>
            <person name="Bopp D."/>
            <person name="Brown S.J."/>
            <person name="Bucher G."/>
            <person name="Butts T."/>
            <person name="Chaumot A."/>
            <person name="Denell R.E."/>
            <person name="Ferrier D.E."/>
            <person name="Friedrich M."/>
            <person name="Gordon C.M."/>
            <person name="Jindra M."/>
            <person name="Klingler M."/>
            <person name="Lan Q."/>
            <person name="Lattorff H.M."/>
            <person name="Laudet V."/>
            <person name="von Levetsow C."/>
            <person name="Liu Z."/>
            <person name="Lutz R."/>
            <person name="Lynch J.A."/>
            <person name="da Fonseca R.N."/>
            <person name="Posnien N."/>
            <person name="Reuter R."/>
            <person name="Roth S."/>
            <person name="Savard J."/>
            <person name="Schinko J.B."/>
            <person name="Schmitt C."/>
            <person name="Schoppmeier M."/>
            <person name="Schroder R."/>
            <person name="Shippy T.D."/>
            <person name="Simonnet F."/>
            <person name="Marques-Souza H."/>
            <person name="Tautz D."/>
            <person name="Tomoyasu Y."/>
            <person name="Trauner J."/>
            <person name="Van der Zee M."/>
            <person name="Vervoort M."/>
            <person name="Wittkopp N."/>
            <person name="Wimmer E.A."/>
            <person name="Yang X."/>
            <person name="Jones A.K."/>
            <person name="Sattelle D.B."/>
            <person name="Ebert P.R."/>
            <person name="Nelson D."/>
            <person name="Scott J.G."/>
            <person name="Beeman R.W."/>
            <person name="Muthukrishnan S."/>
            <person name="Kramer K.J."/>
            <person name="Arakane Y."/>
            <person name="Beeman R.W."/>
            <person name="Zhu Q."/>
            <person name="Hogenkamp D."/>
            <person name="Dixit R."/>
            <person name="Oppert B."/>
            <person name="Jiang H."/>
            <person name="Zou Z."/>
            <person name="Marshall J."/>
            <person name="Elpidina E."/>
            <person name="Vinokurov K."/>
            <person name="Oppert C."/>
            <person name="Zou Z."/>
            <person name="Evans J."/>
            <person name="Lu Z."/>
            <person name="Zhao P."/>
            <person name="Sumathipala N."/>
            <person name="Altincicek B."/>
            <person name="Vilcinskas A."/>
            <person name="Williams M."/>
            <person name="Hultmark D."/>
            <person name="Hetru C."/>
            <person name="Jiang H."/>
            <person name="Grimmelikhuijzen C.J."/>
            <person name="Hauser F."/>
            <person name="Cazzamali G."/>
            <person name="Williamson M."/>
            <person name="Park Y."/>
            <person name="Li B."/>
            <person name="Tanaka Y."/>
            <person name="Predel R."/>
            <person name="Neupert S."/>
            <person name="Schachtner J."/>
            <person name="Verleyen P."/>
            <person name="Raible F."/>
            <person name="Bork P."/>
            <person name="Friedrich M."/>
            <person name="Walden K.K."/>
            <person name="Robertson H.M."/>
            <person name="Angeli S."/>
            <person name="Foret S."/>
            <person name="Bucher G."/>
            <person name="Schuetz S."/>
            <person name="Maleszka R."/>
            <person name="Wimmer E.A."/>
            <person name="Beeman R.W."/>
            <person name="Lorenzen M."/>
            <person name="Tomoyasu Y."/>
            <person name="Miller S.C."/>
            <person name="Grossmann D."/>
            <person name="Bucher G."/>
        </authorList>
    </citation>
    <scope>NUCLEOTIDE SEQUENCE [LARGE SCALE GENOMIC DNA]</scope>
    <source>
        <strain evidence="2 3">Georgia GA2</strain>
    </source>
</reference>
<gene>
    <name evidence="2" type="primary">AUGUSTUS-3.0.2_32971</name>
    <name evidence="2" type="ORF">TcasGA2_TC032971</name>
</gene>
<organism evidence="2 3">
    <name type="scientific">Tribolium castaneum</name>
    <name type="common">Red flour beetle</name>
    <dbReference type="NCBI Taxonomy" id="7070"/>
    <lineage>
        <taxon>Eukaryota</taxon>
        <taxon>Metazoa</taxon>
        <taxon>Ecdysozoa</taxon>
        <taxon>Arthropoda</taxon>
        <taxon>Hexapoda</taxon>
        <taxon>Insecta</taxon>
        <taxon>Pterygota</taxon>
        <taxon>Neoptera</taxon>
        <taxon>Endopterygota</taxon>
        <taxon>Coleoptera</taxon>
        <taxon>Polyphaga</taxon>
        <taxon>Cucujiformia</taxon>
        <taxon>Tenebrionidae</taxon>
        <taxon>Tenebrionidae incertae sedis</taxon>
        <taxon>Tribolium</taxon>
    </lineage>
</organism>
<dbReference type="InParanoid" id="A0A139WNQ6"/>
<dbReference type="EMBL" id="KQ971310">
    <property type="protein sequence ID" value="KYB29506.1"/>
    <property type="molecule type" value="Genomic_DNA"/>
</dbReference>
<feature type="compositionally biased region" description="Basic and acidic residues" evidence="1">
    <location>
        <begin position="1"/>
        <end position="11"/>
    </location>
</feature>
<name>A0A139WNQ6_TRICA</name>
<evidence type="ECO:0000256" key="1">
    <source>
        <dbReference type="SAM" id="MobiDB-lite"/>
    </source>
</evidence>
<dbReference type="Proteomes" id="UP000007266">
    <property type="component" value="Linkage group 2"/>
</dbReference>
<accession>A0A139WNQ6</accession>
<keyword evidence="3" id="KW-1185">Reference proteome</keyword>
<reference evidence="2 3" key="2">
    <citation type="journal article" date="2010" name="Nucleic Acids Res.">
        <title>BeetleBase in 2010: revisions to provide comprehensive genomic information for Tribolium castaneum.</title>
        <authorList>
            <person name="Kim H.S."/>
            <person name="Murphy T."/>
            <person name="Xia J."/>
            <person name="Caragea D."/>
            <person name="Park Y."/>
            <person name="Beeman R.W."/>
            <person name="Lorenzen M.D."/>
            <person name="Butcher S."/>
            <person name="Manak J.R."/>
            <person name="Brown S.J."/>
        </authorList>
    </citation>
    <scope>GENOME REANNOTATION</scope>
    <source>
        <strain evidence="2 3">Georgia GA2</strain>
    </source>
</reference>
<protein>
    <submittedName>
        <fullName evidence="2">Uncharacterized protein</fullName>
    </submittedName>
</protein>
<evidence type="ECO:0000313" key="3">
    <source>
        <dbReference type="Proteomes" id="UP000007266"/>
    </source>
</evidence>
<sequence>MLKLLRGDGNERGPTPSKVGANKRKTEIRNHISETVERRCYVNDV</sequence>
<dbReference type="AlphaFoldDB" id="A0A139WNQ6"/>
<evidence type="ECO:0000313" key="2">
    <source>
        <dbReference type="EMBL" id="KYB29506.1"/>
    </source>
</evidence>